<evidence type="ECO:0000313" key="1">
    <source>
        <dbReference type="EMBL" id="KAJ8354394.1"/>
    </source>
</evidence>
<reference evidence="1" key="1">
    <citation type="journal article" date="2023" name="Science">
        <title>Genome structures resolve the early diversification of teleost fishes.</title>
        <authorList>
            <person name="Parey E."/>
            <person name="Louis A."/>
            <person name="Montfort J."/>
            <person name="Bouchez O."/>
            <person name="Roques C."/>
            <person name="Iampietro C."/>
            <person name="Lluch J."/>
            <person name="Castinel A."/>
            <person name="Donnadieu C."/>
            <person name="Desvignes T."/>
            <person name="Floi Bucao C."/>
            <person name="Jouanno E."/>
            <person name="Wen M."/>
            <person name="Mejri S."/>
            <person name="Dirks R."/>
            <person name="Jansen H."/>
            <person name="Henkel C."/>
            <person name="Chen W.J."/>
            <person name="Zahm M."/>
            <person name="Cabau C."/>
            <person name="Klopp C."/>
            <person name="Thompson A.W."/>
            <person name="Robinson-Rechavi M."/>
            <person name="Braasch I."/>
            <person name="Lecointre G."/>
            <person name="Bobe J."/>
            <person name="Postlethwait J.H."/>
            <person name="Berthelot C."/>
            <person name="Roest Crollius H."/>
            <person name="Guiguen Y."/>
        </authorList>
    </citation>
    <scope>NUCLEOTIDE SEQUENCE</scope>
    <source>
        <strain evidence="1">WJC10195</strain>
    </source>
</reference>
<proteinExistence type="predicted"/>
<dbReference type="Proteomes" id="UP001152622">
    <property type="component" value="Chromosome 7"/>
</dbReference>
<sequence length="91" mass="9893">MYLGASRSDNRARAVNGVSSNSQQLMNKIAAHFSHLAEPRDPHGEVTAVSPIRGSPHAFYARGALRSRPVFARGFLQGFGAALERFLISQL</sequence>
<accession>A0A9Q1IVD5</accession>
<gene>
    <name evidence="1" type="ORF">SKAU_G00219610</name>
</gene>
<dbReference type="EMBL" id="JAINUF010000007">
    <property type="protein sequence ID" value="KAJ8354394.1"/>
    <property type="molecule type" value="Genomic_DNA"/>
</dbReference>
<protein>
    <submittedName>
        <fullName evidence="1">Uncharacterized protein</fullName>
    </submittedName>
</protein>
<name>A0A9Q1IVD5_SYNKA</name>
<dbReference type="AlphaFoldDB" id="A0A9Q1IVD5"/>
<comment type="caution">
    <text evidence="1">The sequence shown here is derived from an EMBL/GenBank/DDBJ whole genome shotgun (WGS) entry which is preliminary data.</text>
</comment>
<evidence type="ECO:0000313" key="2">
    <source>
        <dbReference type="Proteomes" id="UP001152622"/>
    </source>
</evidence>
<organism evidence="1 2">
    <name type="scientific">Synaphobranchus kaupii</name>
    <name type="common">Kaup's arrowtooth eel</name>
    <dbReference type="NCBI Taxonomy" id="118154"/>
    <lineage>
        <taxon>Eukaryota</taxon>
        <taxon>Metazoa</taxon>
        <taxon>Chordata</taxon>
        <taxon>Craniata</taxon>
        <taxon>Vertebrata</taxon>
        <taxon>Euteleostomi</taxon>
        <taxon>Actinopterygii</taxon>
        <taxon>Neopterygii</taxon>
        <taxon>Teleostei</taxon>
        <taxon>Anguilliformes</taxon>
        <taxon>Synaphobranchidae</taxon>
        <taxon>Synaphobranchus</taxon>
    </lineage>
</organism>
<keyword evidence="2" id="KW-1185">Reference proteome</keyword>